<reference evidence="2 3" key="1">
    <citation type="submission" date="2019-09" db="EMBL/GenBank/DDBJ databases">
        <authorList>
            <person name="Brejova B."/>
        </authorList>
    </citation>
    <scope>NUCLEOTIDE SEQUENCE [LARGE SCALE GENOMIC DNA]</scope>
</reference>
<dbReference type="Proteomes" id="UP000398389">
    <property type="component" value="Unassembled WGS sequence"/>
</dbReference>
<keyword evidence="3" id="KW-1185">Reference proteome</keyword>
<feature type="compositionally biased region" description="Polar residues" evidence="1">
    <location>
        <begin position="167"/>
        <end position="182"/>
    </location>
</feature>
<dbReference type="AlphaFoldDB" id="A0A5E8BV93"/>
<protein>
    <submittedName>
        <fullName evidence="2">Uncharacterized protein</fullName>
    </submittedName>
</protein>
<feature type="compositionally biased region" description="Basic residues" evidence="1">
    <location>
        <begin position="91"/>
        <end position="107"/>
    </location>
</feature>
<proteinExistence type="predicted"/>
<evidence type="ECO:0000256" key="1">
    <source>
        <dbReference type="SAM" id="MobiDB-lite"/>
    </source>
</evidence>
<evidence type="ECO:0000313" key="3">
    <source>
        <dbReference type="Proteomes" id="UP000398389"/>
    </source>
</evidence>
<dbReference type="GeneID" id="43582350"/>
<feature type="region of interest" description="Disordered" evidence="1">
    <location>
        <begin position="77"/>
        <end position="205"/>
    </location>
</feature>
<dbReference type="RefSeq" id="XP_031854141.1">
    <property type="nucleotide sequence ID" value="XM_031998250.1"/>
</dbReference>
<feature type="compositionally biased region" description="Low complexity" evidence="1">
    <location>
        <begin position="108"/>
        <end position="117"/>
    </location>
</feature>
<organism evidence="2 3">
    <name type="scientific">Magnusiomyces paraingens</name>
    <dbReference type="NCBI Taxonomy" id="2606893"/>
    <lineage>
        <taxon>Eukaryota</taxon>
        <taxon>Fungi</taxon>
        <taxon>Dikarya</taxon>
        <taxon>Ascomycota</taxon>
        <taxon>Saccharomycotina</taxon>
        <taxon>Dipodascomycetes</taxon>
        <taxon>Dipodascales</taxon>
        <taxon>Dipodascaceae</taxon>
        <taxon>Magnusiomyces</taxon>
    </lineage>
</organism>
<gene>
    <name evidence="2" type="ORF">SAPINGB_P003533</name>
</gene>
<feature type="compositionally biased region" description="Polar residues" evidence="1">
    <location>
        <begin position="195"/>
        <end position="205"/>
    </location>
</feature>
<evidence type="ECO:0000313" key="2">
    <source>
        <dbReference type="EMBL" id="VVT53357.1"/>
    </source>
</evidence>
<accession>A0A5E8BV93</accession>
<sequence length="231" mass="25439">MCTWKYELFKCGHKYNYQRVKYCHDPARCQHPTGIPEYIDRWCEACHPIRKAGTGVVSNMSCAMLQQQPQQNISNFTMEPIIPPTSVPRSSHNHSHNHSHSHSHSHNHSSTSGSSKSGSRRAPADGYSDKSYRPKNFSTGSDNGGGSNTSTSRSQHSRRKTAENLASLPTSASVNYTSTSMGSGSGAVDDLNGRYSPSMSGRLSPSISSMNVMVEPDRNFVWRSNPTSSPW</sequence>
<dbReference type="EMBL" id="CABVLU010000003">
    <property type="protein sequence ID" value="VVT53357.1"/>
    <property type="molecule type" value="Genomic_DNA"/>
</dbReference>
<name>A0A5E8BV93_9ASCO</name>